<evidence type="ECO:0000313" key="1">
    <source>
        <dbReference type="EMBL" id="KAJ3525822.1"/>
    </source>
</evidence>
<gene>
    <name evidence="1" type="ORF">NM688_g8345</name>
</gene>
<keyword evidence="2" id="KW-1185">Reference proteome</keyword>
<reference evidence="1" key="1">
    <citation type="submission" date="2022-07" db="EMBL/GenBank/DDBJ databases">
        <title>Genome Sequence of Phlebia brevispora.</title>
        <authorList>
            <person name="Buettner E."/>
        </authorList>
    </citation>
    <scope>NUCLEOTIDE SEQUENCE</scope>
    <source>
        <strain evidence="1">MPL23</strain>
    </source>
</reference>
<evidence type="ECO:0000313" key="2">
    <source>
        <dbReference type="Proteomes" id="UP001148662"/>
    </source>
</evidence>
<protein>
    <submittedName>
        <fullName evidence="1">Uncharacterized protein</fullName>
    </submittedName>
</protein>
<dbReference type="EMBL" id="JANHOG010002215">
    <property type="protein sequence ID" value="KAJ3525822.1"/>
    <property type="molecule type" value="Genomic_DNA"/>
</dbReference>
<dbReference type="Proteomes" id="UP001148662">
    <property type="component" value="Unassembled WGS sequence"/>
</dbReference>
<proteinExistence type="predicted"/>
<name>A0ACC1RST2_9APHY</name>
<comment type="caution">
    <text evidence="1">The sequence shown here is derived from an EMBL/GenBank/DDBJ whole genome shotgun (WGS) entry which is preliminary data.</text>
</comment>
<sequence>MSFLRSLPRRPLTSTRFGRRTFSAATVRWAPPVTEPAKTAKAAPAAADAATPEVPSEQPKIRSSCSEGTVLTGVQWLKGQDPVKALPDEAYPEWLWTILQPKIIEDEGKAEKVRLRKVNRQRIREQNFMKSQ</sequence>
<accession>A0ACC1RST2</accession>
<organism evidence="1 2">
    <name type="scientific">Phlebia brevispora</name>
    <dbReference type="NCBI Taxonomy" id="194682"/>
    <lineage>
        <taxon>Eukaryota</taxon>
        <taxon>Fungi</taxon>
        <taxon>Dikarya</taxon>
        <taxon>Basidiomycota</taxon>
        <taxon>Agaricomycotina</taxon>
        <taxon>Agaricomycetes</taxon>
        <taxon>Polyporales</taxon>
        <taxon>Meruliaceae</taxon>
        <taxon>Phlebia</taxon>
    </lineage>
</organism>